<dbReference type="EMBL" id="BARS01026126">
    <property type="protein sequence ID" value="GAG12013.1"/>
    <property type="molecule type" value="Genomic_DNA"/>
</dbReference>
<dbReference type="InterPro" id="IPR030934">
    <property type="entry name" value="Intein_C"/>
</dbReference>
<dbReference type="GO" id="GO:0003677">
    <property type="term" value="F:DNA binding"/>
    <property type="evidence" value="ECO:0007669"/>
    <property type="project" value="UniProtKB-KW"/>
</dbReference>
<keyword evidence="7" id="KW-0413">Isomerase</keyword>
<evidence type="ECO:0000259" key="8">
    <source>
        <dbReference type="PROSITE" id="PS50880"/>
    </source>
</evidence>
<keyword evidence="4" id="KW-0067">ATP-binding</keyword>
<evidence type="ECO:0000256" key="5">
    <source>
        <dbReference type="ARBA" id="ARBA00023029"/>
    </source>
</evidence>
<dbReference type="CDD" id="cd00081">
    <property type="entry name" value="Hint"/>
    <property type="match status" value="1"/>
</dbReference>
<dbReference type="InterPro" id="IPR036844">
    <property type="entry name" value="Hint_dom_sf"/>
</dbReference>
<dbReference type="Gene3D" id="3.40.50.670">
    <property type="match status" value="1"/>
</dbReference>
<evidence type="ECO:0000256" key="3">
    <source>
        <dbReference type="ARBA" id="ARBA00022741"/>
    </source>
</evidence>
<dbReference type="PROSITE" id="PS50880">
    <property type="entry name" value="TOPRIM"/>
    <property type="match status" value="1"/>
</dbReference>
<gene>
    <name evidence="9" type="ORF">S01H1_41207</name>
</gene>
<dbReference type="SMART" id="SM00305">
    <property type="entry name" value="HintC"/>
    <property type="match status" value="1"/>
</dbReference>
<keyword evidence="3" id="KW-0547">Nucleotide-binding</keyword>
<dbReference type="PANTHER" id="PTHR45866:SF1">
    <property type="entry name" value="DNA GYRASE SUBUNIT B, MITOCHONDRIAL"/>
    <property type="match status" value="1"/>
</dbReference>
<proteinExistence type="inferred from homology"/>
<dbReference type="InterPro" id="IPR006171">
    <property type="entry name" value="TOPRIM_dom"/>
</dbReference>
<dbReference type="InterPro" id="IPR001241">
    <property type="entry name" value="Topo_IIA"/>
</dbReference>
<reference evidence="9" key="1">
    <citation type="journal article" date="2014" name="Front. Microbiol.">
        <title>High frequency of phylogenetically diverse reductive dehalogenase-homologous genes in deep subseafloor sedimentary metagenomes.</title>
        <authorList>
            <person name="Kawai M."/>
            <person name="Futagami T."/>
            <person name="Toyoda A."/>
            <person name="Takaki Y."/>
            <person name="Nishi S."/>
            <person name="Hori S."/>
            <person name="Arai W."/>
            <person name="Tsubouchi T."/>
            <person name="Morono Y."/>
            <person name="Uchiyama I."/>
            <person name="Ito T."/>
            <person name="Fujiyama A."/>
            <person name="Inagaki F."/>
            <person name="Takami H."/>
        </authorList>
    </citation>
    <scope>NUCLEOTIDE SEQUENCE</scope>
    <source>
        <strain evidence="9">Expedition CK06-06</strain>
    </source>
</reference>
<sequence>VYETHYDIAFYEWERKALPKRDTNLLKLDTLAQRFFDGNKSQLEEAVKNFNHKIKKIEFLNERIDVYDIEVPHTHNFALASGIFVHNSAKQARDRRYQAILPLKGKILNVEKAALDKVLNNEEIRTLITAIGTGIGEEFKVDNIRYDKIILMCDADIDGSHIRTLLLTFFYREMKELVEKGHIYIAQPPLYKIKAGKREEYINTEDEMNAILIDQGTEGLEVVRIKDKYVFNDKKLKEVLEVLLQVEALSSAIERRGVKFAEFLSF</sequence>
<dbReference type="NCBIfam" id="TIGR01443">
    <property type="entry name" value="intein_Cterm"/>
    <property type="match status" value="1"/>
</dbReference>
<dbReference type="AlphaFoldDB" id="X0VHT0"/>
<dbReference type="SMART" id="SM00433">
    <property type="entry name" value="TOP2c"/>
    <property type="match status" value="1"/>
</dbReference>
<dbReference type="InterPro" id="IPR013759">
    <property type="entry name" value="Topo_IIA_B_C"/>
</dbReference>
<dbReference type="Pfam" id="PF01751">
    <property type="entry name" value="Toprim"/>
    <property type="match status" value="1"/>
</dbReference>
<name>X0VHT0_9ZZZZ</name>
<dbReference type="GO" id="GO:0003918">
    <property type="term" value="F:DNA topoisomerase type II (double strand cut, ATP-hydrolyzing) activity"/>
    <property type="evidence" value="ECO:0007669"/>
    <property type="project" value="UniProtKB-EC"/>
</dbReference>
<comment type="caution">
    <text evidence="9">The sequence shown here is derived from an EMBL/GenBank/DDBJ whole genome shotgun (WGS) entry which is preliminary data.</text>
</comment>
<dbReference type="InterPro" id="IPR003586">
    <property type="entry name" value="Hint_dom_C"/>
</dbReference>
<dbReference type="SUPFAM" id="SSF56719">
    <property type="entry name" value="Type II DNA topoisomerase"/>
    <property type="match status" value="1"/>
</dbReference>
<dbReference type="GO" id="GO:0006265">
    <property type="term" value="P:DNA topological change"/>
    <property type="evidence" value="ECO:0007669"/>
    <property type="project" value="InterPro"/>
</dbReference>
<dbReference type="PROSITE" id="PS50818">
    <property type="entry name" value="INTEIN_C_TER"/>
    <property type="match status" value="1"/>
</dbReference>
<accession>X0VHT0</accession>
<organism evidence="9">
    <name type="scientific">marine sediment metagenome</name>
    <dbReference type="NCBI Taxonomy" id="412755"/>
    <lineage>
        <taxon>unclassified sequences</taxon>
        <taxon>metagenomes</taxon>
        <taxon>ecological metagenomes</taxon>
    </lineage>
</organism>
<evidence type="ECO:0000256" key="7">
    <source>
        <dbReference type="ARBA" id="ARBA00023235"/>
    </source>
</evidence>
<evidence type="ECO:0000256" key="1">
    <source>
        <dbReference type="ARBA" id="ARBA00000185"/>
    </source>
</evidence>
<comment type="catalytic activity">
    <reaction evidence="1">
        <text>ATP-dependent breakage, passage and rejoining of double-stranded DNA.</text>
        <dbReference type="EC" id="5.6.2.2"/>
    </reaction>
</comment>
<comment type="similarity">
    <text evidence="2">Belongs to the type II topoisomerase GyrB family.</text>
</comment>
<dbReference type="PANTHER" id="PTHR45866">
    <property type="entry name" value="DNA GYRASE/TOPOISOMERASE SUBUNIT B"/>
    <property type="match status" value="1"/>
</dbReference>
<evidence type="ECO:0000256" key="6">
    <source>
        <dbReference type="ARBA" id="ARBA00023125"/>
    </source>
</evidence>
<dbReference type="PRINTS" id="PR00418">
    <property type="entry name" value="TPI2FAMILY"/>
</dbReference>
<feature type="domain" description="Toprim" evidence="8">
    <location>
        <begin position="75"/>
        <end position="189"/>
    </location>
</feature>
<keyword evidence="5" id="KW-0799">Topoisomerase</keyword>
<evidence type="ECO:0000313" key="9">
    <source>
        <dbReference type="EMBL" id="GAG12013.1"/>
    </source>
</evidence>
<keyword evidence="6" id="KW-0238">DNA-binding</keyword>
<dbReference type="InterPro" id="IPR013760">
    <property type="entry name" value="Topo_IIA-like_dom_sf"/>
</dbReference>
<feature type="non-terminal residue" evidence="9">
    <location>
        <position position="1"/>
    </location>
</feature>
<feature type="non-terminal residue" evidence="9">
    <location>
        <position position="266"/>
    </location>
</feature>
<protein>
    <recommendedName>
        <fullName evidence="8">Toprim domain-containing protein</fullName>
    </recommendedName>
</protein>
<dbReference type="GO" id="GO:0005524">
    <property type="term" value="F:ATP binding"/>
    <property type="evidence" value="ECO:0007669"/>
    <property type="project" value="UniProtKB-KW"/>
</dbReference>
<evidence type="ECO:0000256" key="2">
    <source>
        <dbReference type="ARBA" id="ARBA00010708"/>
    </source>
</evidence>
<evidence type="ECO:0000256" key="4">
    <source>
        <dbReference type="ARBA" id="ARBA00022840"/>
    </source>
</evidence>
<dbReference type="SUPFAM" id="SSF51294">
    <property type="entry name" value="Hedgehog/intein (Hint) domain"/>
    <property type="match status" value="1"/>
</dbReference>